<keyword evidence="3" id="KW-1185">Reference proteome</keyword>
<comment type="caution">
    <text evidence="2">The sequence shown here is derived from an EMBL/GenBank/DDBJ whole genome shotgun (WGS) entry which is preliminary data.</text>
</comment>
<name>A0ABV9U0Y1_9ACTN</name>
<gene>
    <name evidence="2" type="ORF">ACFPCY_19380</name>
</gene>
<dbReference type="RefSeq" id="WP_378257045.1">
    <property type="nucleotide sequence ID" value="NZ_JBHSIT010000005.1"/>
</dbReference>
<evidence type="ECO:0000313" key="3">
    <source>
        <dbReference type="Proteomes" id="UP001595872"/>
    </source>
</evidence>
<accession>A0ABV9U0Y1</accession>
<reference evidence="3" key="1">
    <citation type="journal article" date="2019" name="Int. J. Syst. Evol. Microbiol.">
        <title>The Global Catalogue of Microorganisms (GCM) 10K type strain sequencing project: providing services to taxonomists for standard genome sequencing and annotation.</title>
        <authorList>
            <consortium name="The Broad Institute Genomics Platform"/>
            <consortium name="The Broad Institute Genome Sequencing Center for Infectious Disease"/>
            <person name="Wu L."/>
            <person name="Ma J."/>
        </authorList>
    </citation>
    <scope>NUCLEOTIDE SEQUENCE [LARGE SCALE GENOMIC DNA]</scope>
    <source>
        <strain evidence="3">KLKA75</strain>
    </source>
</reference>
<sequence>MPFTEGNSPPSAMQSALPVRHAVDRLAQRQDRVGRAVAVVQPDQLAVVGLRRETAVEPVAALAVRRAEHRVALHLKVGDVGKVRTLPRQNGTRLERQGRAGGRIDLTDARLRLAVDRLEPPADQHSALRRDGQREHLVVIGLRRPRQVRAVGRPDRGEPGARLAVDIEEVAAEVDGVVGRGDRADLVGHHRLERVHQLAGLGVERRQPRVRLAVHRGELAAHIDPLAVRRGHHPQPLPVQLVVEGGDQVAGAEAERQQVLPRHLLLVARLGARRTRLGETAGRIHRVAHGRHAPHHAVHLPGRQRVRAHRRGRPGRRSGVGDRGPGRNERRTQQGGPSGERDAGALHPAGGRYRPRNTRISVDDDLQK</sequence>
<feature type="compositionally biased region" description="Basic residues" evidence="1">
    <location>
        <begin position="288"/>
        <end position="316"/>
    </location>
</feature>
<organism evidence="2 3">
    <name type="scientific">Actinomadura gamaensis</name>
    <dbReference type="NCBI Taxonomy" id="1763541"/>
    <lineage>
        <taxon>Bacteria</taxon>
        <taxon>Bacillati</taxon>
        <taxon>Actinomycetota</taxon>
        <taxon>Actinomycetes</taxon>
        <taxon>Streptosporangiales</taxon>
        <taxon>Thermomonosporaceae</taxon>
        <taxon>Actinomadura</taxon>
    </lineage>
</organism>
<dbReference type="Proteomes" id="UP001595872">
    <property type="component" value="Unassembled WGS sequence"/>
</dbReference>
<proteinExistence type="predicted"/>
<dbReference type="EMBL" id="JBHSIT010000005">
    <property type="protein sequence ID" value="MFC4909493.1"/>
    <property type="molecule type" value="Genomic_DNA"/>
</dbReference>
<protein>
    <submittedName>
        <fullName evidence="2">Uncharacterized protein</fullName>
    </submittedName>
</protein>
<evidence type="ECO:0000313" key="2">
    <source>
        <dbReference type="EMBL" id="MFC4909493.1"/>
    </source>
</evidence>
<feature type="region of interest" description="Disordered" evidence="1">
    <location>
        <begin position="288"/>
        <end position="368"/>
    </location>
</feature>
<evidence type="ECO:0000256" key="1">
    <source>
        <dbReference type="SAM" id="MobiDB-lite"/>
    </source>
</evidence>